<feature type="domain" description="Polysaccharide export protein N-terminal" evidence="2">
    <location>
        <begin position="56"/>
        <end position="132"/>
    </location>
</feature>
<evidence type="ECO:0000313" key="5">
    <source>
        <dbReference type="Proteomes" id="UP000732399"/>
    </source>
</evidence>
<proteinExistence type="predicted"/>
<dbReference type="Pfam" id="PF02563">
    <property type="entry name" value="Poly_export"/>
    <property type="match status" value="1"/>
</dbReference>
<evidence type="ECO:0000259" key="2">
    <source>
        <dbReference type="Pfam" id="PF02563"/>
    </source>
</evidence>
<accession>A0ABX1CMA5</accession>
<keyword evidence="1" id="KW-0732">Signal</keyword>
<dbReference type="EMBL" id="JAAVJH010000002">
    <property type="protein sequence ID" value="NJR77966.1"/>
    <property type="molecule type" value="Genomic_DNA"/>
</dbReference>
<dbReference type="Pfam" id="PF10531">
    <property type="entry name" value="SLBB"/>
    <property type="match status" value="1"/>
</dbReference>
<name>A0ABX1CMA5_9SPHN</name>
<feature type="domain" description="Soluble ligand binding" evidence="3">
    <location>
        <begin position="140"/>
        <end position="194"/>
    </location>
</feature>
<dbReference type="InterPro" id="IPR003715">
    <property type="entry name" value="Poly_export_N"/>
</dbReference>
<gene>
    <name evidence="4" type="ORF">HBH26_04955</name>
</gene>
<dbReference type="InterPro" id="IPR019554">
    <property type="entry name" value="Soluble_ligand-bd"/>
</dbReference>
<reference evidence="4 5" key="1">
    <citation type="submission" date="2020-03" db="EMBL/GenBank/DDBJ databases">
        <authorList>
            <person name="Wang L."/>
            <person name="He N."/>
            <person name="Li Y."/>
            <person name="Fang Y."/>
            <person name="Zhang F."/>
        </authorList>
    </citation>
    <scope>NUCLEOTIDE SEQUENCE [LARGE SCALE GENOMIC DNA]</scope>
    <source>
        <strain evidence="4 5">36D10-4-7</strain>
    </source>
</reference>
<dbReference type="Gene3D" id="3.10.560.10">
    <property type="entry name" value="Outer membrane lipoprotein wza domain like"/>
    <property type="match status" value="1"/>
</dbReference>
<dbReference type="PANTHER" id="PTHR33619">
    <property type="entry name" value="POLYSACCHARIDE EXPORT PROTEIN GFCE-RELATED"/>
    <property type="match status" value="1"/>
</dbReference>
<sequence>MARPIRAAVTWGSDRATSRFEGADFSMVRCRTACRTAAAVAALLLAPAVLPAAAAPRAPEYRINAGDELEIFVWGEERMQRPVRVLPDGTFAFPLAGVVEAEGRSSRELAELLRQRLKGKYRDTVPDVTVAVRDPAGMRFYVVGKVRAPGSYPIGRTVNVVQALSVAGGPAEFADVGNAVIMRQTAAGQTVERINLSDVLKGARSLKAGPQGDALPMLGAGDVLVVP</sequence>
<evidence type="ECO:0000313" key="4">
    <source>
        <dbReference type="EMBL" id="NJR77966.1"/>
    </source>
</evidence>
<protein>
    <submittedName>
        <fullName evidence="4">Polysaccharide transporter</fullName>
    </submittedName>
</protein>
<comment type="caution">
    <text evidence="4">The sequence shown here is derived from an EMBL/GenBank/DDBJ whole genome shotgun (WGS) entry which is preliminary data.</text>
</comment>
<organism evidence="4 5">
    <name type="scientific">Sphingomonas corticis</name>
    <dbReference type="NCBI Taxonomy" id="2722791"/>
    <lineage>
        <taxon>Bacteria</taxon>
        <taxon>Pseudomonadati</taxon>
        <taxon>Pseudomonadota</taxon>
        <taxon>Alphaproteobacteria</taxon>
        <taxon>Sphingomonadales</taxon>
        <taxon>Sphingomonadaceae</taxon>
        <taxon>Sphingomonas</taxon>
    </lineage>
</organism>
<dbReference type="RefSeq" id="WP_168133461.1">
    <property type="nucleotide sequence ID" value="NZ_JAAVJH010000002.1"/>
</dbReference>
<dbReference type="InterPro" id="IPR049712">
    <property type="entry name" value="Poly_export"/>
</dbReference>
<dbReference type="PANTHER" id="PTHR33619:SF3">
    <property type="entry name" value="POLYSACCHARIDE EXPORT PROTEIN GFCE-RELATED"/>
    <property type="match status" value="1"/>
</dbReference>
<keyword evidence="5" id="KW-1185">Reference proteome</keyword>
<dbReference type="Proteomes" id="UP000732399">
    <property type="component" value="Unassembled WGS sequence"/>
</dbReference>
<evidence type="ECO:0000259" key="3">
    <source>
        <dbReference type="Pfam" id="PF10531"/>
    </source>
</evidence>
<evidence type="ECO:0000256" key="1">
    <source>
        <dbReference type="ARBA" id="ARBA00022729"/>
    </source>
</evidence>